<name>A0A0S1TQQ2_STREQ</name>
<evidence type="ECO:0000259" key="1">
    <source>
        <dbReference type="Pfam" id="PF21757"/>
    </source>
</evidence>
<dbReference type="InterPro" id="IPR049222">
    <property type="entry name" value="DUF6870"/>
</dbReference>
<protein>
    <recommendedName>
        <fullName evidence="1">DUF6870 domain-containing protein</fullName>
    </recommendedName>
</protein>
<evidence type="ECO:0000313" key="2">
    <source>
        <dbReference type="EMBL" id="ALM26487.1"/>
    </source>
</evidence>
<dbReference type="Pfam" id="PF21757">
    <property type="entry name" value="DUF6870"/>
    <property type="match status" value="1"/>
</dbReference>
<organism evidence="2">
    <name type="scientific">Streptococcus dysgalactiae subsp. equisimilis</name>
    <name type="common">Streptococcus equisimilis</name>
    <dbReference type="NCBI Taxonomy" id="119602"/>
    <lineage>
        <taxon>Bacteria</taxon>
        <taxon>Bacillati</taxon>
        <taxon>Bacillota</taxon>
        <taxon>Bacilli</taxon>
        <taxon>Lactobacillales</taxon>
        <taxon>Streptococcaceae</taxon>
        <taxon>Streptococcus</taxon>
    </lineage>
</organism>
<gene>
    <name evidence="2" type="ORF">TnWCHSDSE-1_00036</name>
</gene>
<feature type="domain" description="DUF6870" evidence="1">
    <location>
        <begin position="64"/>
        <end position="92"/>
    </location>
</feature>
<accession>A0A0S1TQQ2</accession>
<dbReference type="AlphaFoldDB" id="A0A0S1TQQ2"/>
<proteinExistence type="predicted"/>
<sequence length="100" mass="11625">MLSAKTPTNVIKLKKENNRERSFLMNVEELARYKNMSAEEIDRKIVPDIEDIKDKKNAEPLSMYFMKVGNVIVKCSYAENGRSLEDCFLSYLKKKAMLLD</sequence>
<reference evidence="2" key="1">
    <citation type="journal article" date="2016" name="Sci. Rep.">
        <title>Genome sequence and virulence factors of a group G Streptococcus dysgalactiae subsp. equisimilis strain with a new element carrying erm(B).</title>
        <authorList>
            <person name="Wang X."/>
            <person name="Zhang X."/>
            <person name="Zong Z."/>
        </authorList>
    </citation>
    <scope>NUCLEOTIDE SEQUENCE</scope>
    <source>
        <strain evidence="2">WCHSDSE-1</strain>
    </source>
</reference>
<dbReference type="EMBL" id="KT005459">
    <property type="protein sequence ID" value="ALM26487.1"/>
    <property type="molecule type" value="Genomic_DNA"/>
</dbReference>